<accession>A0ABS0NTX1</accession>
<evidence type="ECO:0000259" key="6">
    <source>
        <dbReference type="PROSITE" id="PS50075"/>
    </source>
</evidence>
<evidence type="ECO:0000256" key="3">
    <source>
        <dbReference type="ARBA" id="ARBA00022679"/>
    </source>
</evidence>
<dbReference type="InterPro" id="IPR057326">
    <property type="entry name" value="KR_dom"/>
</dbReference>
<dbReference type="EMBL" id="JACYXC010000002">
    <property type="protein sequence ID" value="MBH5338669.1"/>
    <property type="molecule type" value="Genomic_DNA"/>
</dbReference>
<sequence length="615" mass="62485">MALTEAVAAGTAAPDVVVMAVPAAPDAAYAQEPAGDGTVPAVYDTGRRALALVQSWLTDERYAGSRLVLLTGGAVTAEAGDPAPDPAQAAVWGLVRSAQTEHPGRLVLVDTDGAAASSAALLAALATDEPQLAVRAGRVRAARLVRTASATAEAAPGTAGPGGAAATEPPAFGGDGTVLVTGGTGVLGRLITRHLVARHGVRNLLLLSRSGTAADGVAEQTAELTALGAHVTVAACDAADRDALAAVLAAIPADHPLTGVVHAAGVLDDGVIGSLTPERLARVFRPKVDAAWNLHRLTRDAGLTAFVLFSSAAGVLGNAGQAGYAAANTFLDALAELRRSAGLPATSLAWGLWAQASGMTQHLGTADVRRLGRTGLLPMESDQGLALLDAALATGRPVLMPARLDTAGMRQRGEVPPLLRGLVRVPQRPATAEDPADALRERLAGRPDAERERVLLDLTRGHLAAVLGHATPEAIVPDRGLLDLGLDSLTALEFRNRLGAATGLRLSPTLIFDHPTPTAVAGHLHGRLFTDGPAEPATADGEGTPAPDEAEFRAALATIPLARFQQAGLVETLLRLAGPGTGEPAGAEAGEDGEPGESLDSMDLADLVRVALGDN</sequence>
<dbReference type="Pfam" id="PF00550">
    <property type="entry name" value="PP-binding"/>
    <property type="match status" value="1"/>
</dbReference>
<keyword evidence="3" id="KW-0808">Transferase</keyword>
<keyword evidence="1" id="KW-0596">Phosphopantetheine</keyword>
<dbReference type="InterPro" id="IPR009081">
    <property type="entry name" value="PP-bd_ACP"/>
</dbReference>
<protein>
    <submittedName>
        <fullName evidence="7">SDR family NAD(P)-dependent oxidoreductase</fullName>
    </submittedName>
</protein>
<dbReference type="InterPro" id="IPR036291">
    <property type="entry name" value="NAD(P)-bd_dom_sf"/>
</dbReference>
<dbReference type="InterPro" id="IPR020806">
    <property type="entry name" value="PKS_PP-bd"/>
</dbReference>
<feature type="region of interest" description="Disordered" evidence="5">
    <location>
        <begin position="150"/>
        <end position="170"/>
    </location>
</feature>
<evidence type="ECO:0000256" key="2">
    <source>
        <dbReference type="ARBA" id="ARBA00022553"/>
    </source>
</evidence>
<dbReference type="PANTHER" id="PTHR43775:SF51">
    <property type="entry name" value="INACTIVE PHENOLPHTHIOCEROL SYNTHESIS POLYKETIDE SYNTHASE TYPE I PKS1-RELATED"/>
    <property type="match status" value="1"/>
</dbReference>
<dbReference type="InterPro" id="IPR050091">
    <property type="entry name" value="PKS_NRPS_Biosynth_Enz"/>
</dbReference>
<comment type="caution">
    <text evidence="7">The sequence shown here is derived from an EMBL/GenBank/DDBJ whole genome shotgun (WGS) entry which is preliminary data.</text>
</comment>
<dbReference type="Gene3D" id="3.40.50.720">
    <property type="entry name" value="NAD(P)-binding Rossmann-like Domain"/>
    <property type="match status" value="1"/>
</dbReference>
<evidence type="ECO:0000313" key="7">
    <source>
        <dbReference type="EMBL" id="MBH5338669.1"/>
    </source>
</evidence>
<name>A0ABS0NTX1_9ACTN</name>
<gene>
    <name evidence="7" type="ORF">IHE55_29360</name>
</gene>
<dbReference type="Pfam" id="PF08659">
    <property type="entry name" value="KR"/>
    <property type="match status" value="1"/>
</dbReference>
<keyword evidence="8" id="KW-1185">Reference proteome</keyword>
<dbReference type="SMART" id="SM00823">
    <property type="entry name" value="PKS_PP"/>
    <property type="match status" value="1"/>
</dbReference>
<dbReference type="Pfam" id="PF22953">
    <property type="entry name" value="SpnB_Rossmann"/>
    <property type="match status" value="1"/>
</dbReference>
<organism evidence="7 8">
    <name type="scientific">Streptomyces pactum</name>
    <dbReference type="NCBI Taxonomy" id="68249"/>
    <lineage>
        <taxon>Bacteria</taxon>
        <taxon>Bacillati</taxon>
        <taxon>Actinomycetota</taxon>
        <taxon>Actinomycetes</taxon>
        <taxon>Kitasatosporales</taxon>
        <taxon>Streptomycetaceae</taxon>
        <taxon>Streptomyces</taxon>
    </lineage>
</organism>
<dbReference type="PANTHER" id="PTHR43775">
    <property type="entry name" value="FATTY ACID SYNTHASE"/>
    <property type="match status" value="1"/>
</dbReference>
<reference evidence="7 8" key="1">
    <citation type="submission" date="2020-09" db="EMBL/GenBank/DDBJ databases">
        <title>Biosynthesis of the nuclear factor of activated T cells inhibitor NFAT-133 and its congeners in Streptomyces pactum.</title>
        <authorList>
            <person name="Zhou W."/>
            <person name="Posri P."/>
            <person name="Abugrain M.E."/>
            <person name="Weisberg A.J."/>
            <person name="Chang J.H."/>
            <person name="Mahmud T."/>
        </authorList>
    </citation>
    <scope>NUCLEOTIDE SEQUENCE [LARGE SCALE GENOMIC DNA]</scope>
    <source>
        <strain evidence="7 8">ATCC 27456</strain>
    </source>
</reference>
<keyword evidence="4" id="KW-0511">Multifunctional enzyme</keyword>
<evidence type="ECO:0000256" key="5">
    <source>
        <dbReference type="SAM" id="MobiDB-lite"/>
    </source>
</evidence>
<feature type="region of interest" description="Disordered" evidence="5">
    <location>
        <begin position="579"/>
        <end position="603"/>
    </location>
</feature>
<proteinExistence type="predicted"/>
<feature type="domain" description="Carrier" evidence="6">
    <location>
        <begin position="446"/>
        <end position="528"/>
    </location>
</feature>
<dbReference type="SUPFAM" id="SSF47336">
    <property type="entry name" value="ACP-like"/>
    <property type="match status" value="1"/>
</dbReference>
<dbReference type="SUPFAM" id="SSF51735">
    <property type="entry name" value="NAD(P)-binding Rossmann-fold domains"/>
    <property type="match status" value="2"/>
</dbReference>
<keyword evidence="2" id="KW-0597">Phosphoprotein</keyword>
<dbReference type="Proteomes" id="UP000807371">
    <property type="component" value="Unassembled WGS sequence"/>
</dbReference>
<dbReference type="CDD" id="cd08956">
    <property type="entry name" value="KR_3_FAS_SDR_x"/>
    <property type="match status" value="1"/>
</dbReference>
<dbReference type="Gene3D" id="1.10.1200.10">
    <property type="entry name" value="ACP-like"/>
    <property type="match status" value="1"/>
</dbReference>
<evidence type="ECO:0000313" key="8">
    <source>
        <dbReference type="Proteomes" id="UP000807371"/>
    </source>
</evidence>
<dbReference type="InterPro" id="IPR036736">
    <property type="entry name" value="ACP-like_sf"/>
</dbReference>
<dbReference type="SMART" id="SM01294">
    <property type="entry name" value="PKS_PP_betabranch"/>
    <property type="match status" value="1"/>
</dbReference>
<dbReference type="SMART" id="SM00822">
    <property type="entry name" value="PKS_KR"/>
    <property type="match status" value="1"/>
</dbReference>
<dbReference type="InterPro" id="IPR055123">
    <property type="entry name" value="SpnB-like_Rossmann"/>
</dbReference>
<dbReference type="InterPro" id="IPR013968">
    <property type="entry name" value="PKS_KR"/>
</dbReference>
<evidence type="ECO:0000256" key="4">
    <source>
        <dbReference type="ARBA" id="ARBA00023268"/>
    </source>
</evidence>
<dbReference type="PROSITE" id="PS50075">
    <property type="entry name" value="CARRIER"/>
    <property type="match status" value="1"/>
</dbReference>
<evidence type="ECO:0000256" key="1">
    <source>
        <dbReference type="ARBA" id="ARBA00022450"/>
    </source>
</evidence>